<evidence type="ECO:0000313" key="3">
    <source>
        <dbReference type="WBParaSite" id="HDID_0000452601-mRNA-1"/>
    </source>
</evidence>
<dbReference type="Gene3D" id="2.40.70.10">
    <property type="entry name" value="Acid Proteases"/>
    <property type="match status" value="2"/>
</dbReference>
<evidence type="ECO:0000313" key="2">
    <source>
        <dbReference type="Proteomes" id="UP000274504"/>
    </source>
</evidence>
<reference evidence="1 2" key="2">
    <citation type="submission" date="2018-11" db="EMBL/GenBank/DDBJ databases">
        <authorList>
            <consortium name="Pathogen Informatics"/>
        </authorList>
    </citation>
    <scope>NUCLEOTIDE SEQUENCE [LARGE SCALE GENOMIC DNA]</scope>
</reference>
<dbReference type="AlphaFoldDB" id="A0A0R3SHW1"/>
<evidence type="ECO:0000313" key="1">
    <source>
        <dbReference type="EMBL" id="VDL50703.1"/>
    </source>
</evidence>
<name>A0A0R3SHW1_HYMDI</name>
<sequence length="255" mass="29115">MADILIERKRPLSDFRPFLIDRNSGVNFLIDSGSKCSMIHPASFERNNLRPIARISYLKGKTFAVYGIKSLTVDLGFNVHLQWNFVVADIVHSVIGADFLAHFDLTLDVRSKKLIRLQSSPIPHDLTNVNKEDQEMKAEIYKKLYSEPNYCLYLTDKISGLIFIIDSGACCSQIPRMPKEKLTPLPFTRFVSANGSPVIEFGYKYLTVDLGLRTKFSWKFVITDFGPALIGIDFLRHFCLSIDLRRRKLIIDGFT</sequence>
<protein>
    <submittedName>
        <fullName evidence="3">Peptidase A2 domain-containing protein</fullName>
    </submittedName>
</protein>
<dbReference type="InterPro" id="IPR021109">
    <property type="entry name" value="Peptidase_aspartic_dom_sf"/>
</dbReference>
<dbReference type="Proteomes" id="UP000274504">
    <property type="component" value="Unassembled WGS sequence"/>
</dbReference>
<dbReference type="WBParaSite" id="HDID_0000452601-mRNA-1">
    <property type="protein sequence ID" value="HDID_0000452601-mRNA-1"/>
    <property type="gene ID" value="HDID_0000452601"/>
</dbReference>
<dbReference type="OrthoDB" id="6276451at2759"/>
<accession>A0A0R3SHW1</accession>
<dbReference type="STRING" id="6216.A0A0R3SHW1"/>
<reference evidence="3" key="1">
    <citation type="submission" date="2017-02" db="UniProtKB">
        <authorList>
            <consortium name="WormBaseParasite"/>
        </authorList>
    </citation>
    <scope>IDENTIFICATION</scope>
</reference>
<gene>
    <name evidence="1" type="ORF">HDID_LOCUS4524</name>
</gene>
<dbReference type="EMBL" id="UYSG01001773">
    <property type="protein sequence ID" value="VDL50703.1"/>
    <property type="molecule type" value="Genomic_DNA"/>
</dbReference>
<organism evidence="3">
    <name type="scientific">Hymenolepis diminuta</name>
    <name type="common">Rat tapeworm</name>
    <dbReference type="NCBI Taxonomy" id="6216"/>
    <lineage>
        <taxon>Eukaryota</taxon>
        <taxon>Metazoa</taxon>
        <taxon>Spiralia</taxon>
        <taxon>Lophotrochozoa</taxon>
        <taxon>Platyhelminthes</taxon>
        <taxon>Cestoda</taxon>
        <taxon>Eucestoda</taxon>
        <taxon>Cyclophyllidea</taxon>
        <taxon>Hymenolepididae</taxon>
        <taxon>Hymenolepis</taxon>
    </lineage>
</organism>
<proteinExistence type="predicted"/>
<dbReference type="SUPFAM" id="SSF50630">
    <property type="entry name" value="Acid proteases"/>
    <property type="match status" value="2"/>
</dbReference>